<protein>
    <recommendedName>
        <fullName evidence="8">Probable membrane transporter protein</fullName>
    </recommendedName>
</protein>
<evidence type="ECO:0000256" key="4">
    <source>
        <dbReference type="ARBA" id="ARBA00022475"/>
    </source>
</evidence>
<keyword evidence="10" id="KW-1185">Reference proteome</keyword>
<gene>
    <name evidence="9" type="ORF">SAMN02745130_01788</name>
</gene>
<dbReference type="AlphaFoldDB" id="A0A1T4WKE6"/>
<dbReference type="RefSeq" id="WP_078922255.1">
    <property type="nucleotide sequence ID" value="NZ_FUYB01000006.1"/>
</dbReference>
<dbReference type="PANTHER" id="PTHR30269">
    <property type="entry name" value="TRANSMEMBRANE PROTEIN YFCA"/>
    <property type="match status" value="1"/>
</dbReference>
<keyword evidence="4 8" id="KW-1003">Cell membrane</keyword>
<dbReference type="InterPro" id="IPR002781">
    <property type="entry name" value="TM_pro_TauE-like"/>
</dbReference>
<dbReference type="OrthoDB" id="554695at2"/>
<evidence type="ECO:0000256" key="8">
    <source>
        <dbReference type="RuleBase" id="RU363041"/>
    </source>
</evidence>
<evidence type="ECO:0000313" key="10">
    <source>
        <dbReference type="Proteomes" id="UP000190460"/>
    </source>
</evidence>
<dbReference type="STRING" id="92487.SAMN02745130_01788"/>
<comment type="similarity">
    <text evidence="2 8">Belongs to the 4-toluene sulfonate uptake permease (TSUP) (TC 2.A.102) family.</text>
</comment>
<evidence type="ECO:0000256" key="1">
    <source>
        <dbReference type="ARBA" id="ARBA00004651"/>
    </source>
</evidence>
<keyword evidence="3" id="KW-0813">Transport</keyword>
<organism evidence="9 10">
    <name type="scientific">Thiothrix eikelboomii</name>
    <dbReference type="NCBI Taxonomy" id="92487"/>
    <lineage>
        <taxon>Bacteria</taxon>
        <taxon>Pseudomonadati</taxon>
        <taxon>Pseudomonadota</taxon>
        <taxon>Gammaproteobacteria</taxon>
        <taxon>Thiotrichales</taxon>
        <taxon>Thiotrichaceae</taxon>
        <taxon>Thiothrix</taxon>
    </lineage>
</organism>
<evidence type="ECO:0000256" key="3">
    <source>
        <dbReference type="ARBA" id="ARBA00022448"/>
    </source>
</evidence>
<evidence type="ECO:0000256" key="6">
    <source>
        <dbReference type="ARBA" id="ARBA00022989"/>
    </source>
</evidence>
<comment type="subcellular location">
    <subcellularLocation>
        <location evidence="1 8">Cell membrane</location>
        <topology evidence="1 8">Multi-pass membrane protein</topology>
    </subcellularLocation>
</comment>
<evidence type="ECO:0000256" key="7">
    <source>
        <dbReference type="ARBA" id="ARBA00023136"/>
    </source>
</evidence>
<feature type="transmembrane region" description="Helical" evidence="8">
    <location>
        <begin position="108"/>
        <end position="126"/>
    </location>
</feature>
<keyword evidence="5 8" id="KW-0812">Transmembrane</keyword>
<evidence type="ECO:0000256" key="2">
    <source>
        <dbReference type="ARBA" id="ARBA00009142"/>
    </source>
</evidence>
<feature type="transmembrane region" description="Helical" evidence="8">
    <location>
        <begin position="237"/>
        <end position="255"/>
    </location>
</feature>
<dbReference type="PANTHER" id="PTHR30269:SF0">
    <property type="entry name" value="MEMBRANE TRANSPORTER PROTEIN YFCA-RELATED"/>
    <property type="match status" value="1"/>
</dbReference>
<keyword evidence="6 8" id="KW-1133">Transmembrane helix</keyword>
<feature type="transmembrane region" description="Helical" evidence="8">
    <location>
        <begin position="147"/>
        <end position="175"/>
    </location>
</feature>
<feature type="transmembrane region" description="Helical" evidence="8">
    <location>
        <begin position="15"/>
        <end position="48"/>
    </location>
</feature>
<dbReference type="InterPro" id="IPR052017">
    <property type="entry name" value="TSUP"/>
</dbReference>
<dbReference type="GO" id="GO:0005886">
    <property type="term" value="C:plasma membrane"/>
    <property type="evidence" value="ECO:0007669"/>
    <property type="project" value="UniProtKB-SubCell"/>
</dbReference>
<feature type="transmembrane region" description="Helical" evidence="8">
    <location>
        <begin position="195"/>
        <end position="225"/>
    </location>
</feature>
<accession>A0A1T4WKE6</accession>
<name>A0A1T4WKE6_9GAMM</name>
<evidence type="ECO:0000313" key="9">
    <source>
        <dbReference type="EMBL" id="SKA77378.1"/>
    </source>
</evidence>
<dbReference type="Pfam" id="PF01925">
    <property type="entry name" value="TauE"/>
    <property type="match status" value="1"/>
</dbReference>
<dbReference type="Proteomes" id="UP000190460">
    <property type="component" value="Unassembled WGS sequence"/>
</dbReference>
<evidence type="ECO:0000256" key="5">
    <source>
        <dbReference type="ARBA" id="ARBA00022692"/>
    </source>
</evidence>
<sequence>MDILPNLATIDFDLFLILFGVAVLAGGIDAIAGGGGLLTIPALLWAGLSPLQALATNKLQASFGSFTATWNYSRQGLIKPSEHRAAIILSFLGAASGAWTVQKIDPSFLAQLIPLLLIAFALYFMFSPQLGEHERRQRISKNTFAATAGFSIGFYDGFFGPGTGTFFVIAFVTLLGYSLPKATAGTKLLNFTSNIASLILFAFSGHLLWLLGLTMGIGQIIGSFIGSKLAIRHGSQLIRPLLVIVSLLVSLRLLLQT</sequence>
<reference evidence="9 10" key="1">
    <citation type="submission" date="2017-02" db="EMBL/GenBank/DDBJ databases">
        <authorList>
            <person name="Peterson S.W."/>
        </authorList>
    </citation>
    <scope>NUCLEOTIDE SEQUENCE [LARGE SCALE GENOMIC DNA]</scope>
    <source>
        <strain evidence="9 10">ATCC 49788</strain>
    </source>
</reference>
<dbReference type="EMBL" id="FUYB01000006">
    <property type="protein sequence ID" value="SKA77378.1"/>
    <property type="molecule type" value="Genomic_DNA"/>
</dbReference>
<keyword evidence="7 8" id="KW-0472">Membrane</keyword>
<proteinExistence type="inferred from homology"/>